<protein>
    <submittedName>
        <fullName evidence="1">Uncharacterized protein</fullName>
    </submittedName>
</protein>
<organism evidence="1 2">
    <name type="scientific">Limosilactobacillus mucosae</name>
    <name type="common">Lactobacillus mucosae</name>
    <dbReference type="NCBI Taxonomy" id="97478"/>
    <lineage>
        <taxon>Bacteria</taxon>
        <taxon>Bacillati</taxon>
        <taxon>Bacillota</taxon>
        <taxon>Bacilli</taxon>
        <taxon>Lactobacillales</taxon>
        <taxon>Lactobacillaceae</taxon>
        <taxon>Limosilactobacillus</taxon>
    </lineage>
</organism>
<name>A0A099YA31_LIMMU</name>
<accession>A0A099YA31</accession>
<dbReference type="Proteomes" id="UP000030001">
    <property type="component" value="Unassembled WGS sequence"/>
</dbReference>
<reference evidence="1 2" key="1">
    <citation type="submission" date="2014-09" db="EMBL/GenBank/DDBJ databases">
        <title>Lactobacillus mucosae CRL573 Genome Sequencing.</title>
        <authorList>
            <person name="Bleckwedel J."/>
            <person name="Teran L.C."/>
            <person name="Bonacina J."/>
            <person name="Saavedra L."/>
            <person name="Mozzi F.B."/>
            <person name="Raya R.R."/>
        </authorList>
    </citation>
    <scope>NUCLEOTIDE SEQUENCE [LARGE SCALE GENOMIC DNA]</scope>
    <source>
        <strain evidence="1 2">CRL573</strain>
    </source>
</reference>
<comment type="caution">
    <text evidence="1">The sequence shown here is derived from an EMBL/GenBank/DDBJ whole genome shotgun (WGS) entry which is preliminary data.</text>
</comment>
<evidence type="ECO:0000313" key="1">
    <source>
        <dbReference type="EMBL" id="KGL67149.1"/>
    </source>
</evidence>
<proteinExistence type="predicted"/>
<dbReference type="InterPro" id="IPR046242">
    <property type="entry name" value="DUF6275"/>
</dbReference>
<sequence length="102" mass="12199">MCQEGALMTSQEFIDFAKSKVQEWLLCRLKYDPNCLLAADADYIDDIFSVWYVKNQRKYMALLGTRFANSYFECTYDRSKKVMYMDVLGTTWQDMKMFKVHR</sequence>
<dbReference type="Pfam" id="PF19791">
    <property type="entry name" value="DUF6275"/>
    <property type="match status" value="1"/>
</dbReference>
<dbReference type="EMBL" id="JROC01000027">
    <property type="protein sequence ID" value="KGL67149.1"/>
    <property type="molecule type" value="Genomic_DNA"/>
</dbReference>
<gene>
    <name evidence="1" type="ORF">LX03_03245</name>
</gene>
<dbReference type="AlphaFoldDB" id="A0A099YA31"/>
<evidence type="ECO:0000313" key="2">
    <source>
        <dbReference type="Proteomes" id="UP000030001"/>
    </source>
</evidence>